<dbReference type="SUPFAM" id="SSF54001">
    <property type="entry name" value="Cysteine proteinases"/>
    <property type="match status" value="1"/>
</dbReference>
<name>A0ABR2JY54_9EUKA</name>
<feature type="region of interest" description="Disordered" evidence="1">
    <location>
        <begin position="741"/>
        <end position="797"/>
    </location>
</feature>
<dbReference type="InterPro" id="IPR050164">
    <property type="entry name" value="Peptidase_C19"/>
</dbReference>
<reference evidence="3 4" key="1">
    <citation type="submission" date="2024-04" db="EMBL/GenBank/DDBJ databases">
        <title>Tritrichomonas musculus Genome.</title>
        <authorList>
            <person name="Alves-Ferreira E."/>
            <person name="Grigg M."/>
            <person name="Lorenzi H."/>
            <person name="Galac M."/>
        </authorList>
    </citation>
    <scope>NUCLEOTIDE SEQUENCE [LARGE SCALE GENOMIC DNA]</scope>
    <source>
        <strain evidence="3 4">EAF2021</strain>
    </source>
</reference>
<dbReference type="PROSITE" id="PS50235">
    <property type="entry name" value="USP_3"/>
    <property type="match status" value="1"/>
</dbReference>
<dbReference type="Proteomes" id="UP001470230">
    <property type="component" value="Unassembled WGS sequence"/>
</dbReference>
<keyword evidence="4" id="KW-1185">Reference proteome</keyword>
<gene>
    <name evidence="3" type="ORF">M9Y10_042891</name>
</gene>
<dbReference type="Gene3D" id="3.90.70.10">
    <property type="entry name" value="Cysteine proteinases"/>
    <property type="match status" value="1"/>
</dbReference>
<sequence length="797" mass="90553">MAQCSQHILDTNFVAKQLYFSLTLSKVFVSEILNENLSKLTICTKCNCLCYQGESMREHFKDTRQEHSLFLGLCPMRIICIKCGHIFGCPAALMKSIIYSLPSYPTETPPIGFYNLGNSCYSNSVLIALSHCHPLVIASSSSSLLHLKVFNIAATANRQFNQIFHAINPKFSPFVQEDAAEFLLYVLDIFSNDPNCKSLFNGSTKTHFLCTKCKHHSENEQSFTVLGVPLNHEGWKGKKRNVPSQYLARDYGKGPQFGEPGDGSFENHVVSFVQHFSVSSISLENSLQSLFSPHFEISNGKVTNKKNEPLTKCEKCKGDVQMVTTLERLPEVLIIHLERFGKRWFGLGKMYQNVSFPEDDADFSQFMPPTVESGPSLYSLVAVVIHNGFMSSGHYMCYARKFGSKQWYLFNDNEVTAVSRDEVLNSQAYILFYQKKPPMRVVEIRSRITKSMEPFWAAIPIKIFSDARMWRKSIPVFRLKHKTVENQKENQKSDNYNLNEANSNTNQTKDTNNDNINNKITNKNNNDNENSNININDDDNNNNGNDNNNDNNNNNNNVNDNNNDNNNNDNNNNDNNNNDNNNNNNDNNNNNNDNNNNNNNNNNNDNNNNNNVNDNNNDNNNNNNDNNNNNNENDSDSNELVSEVYANLAPILNDASKIAGERVEREETEQDVRTRLVTLYPYSKSKICITNSSAEMLWEFVAQKGPIPFMVRAKPNAMNCQAIGDEAEFLITDIEADITQQAEGKSTQDRNEQVQSTQEENKQKQNNQIDKTQEEDGQTENKQEGNNQIENRQAQND</sequence>
<feature type="region of interest" description="Disordered" evidence="1">
    <location>
        <begin position="485"/>
        <end position="637"/>
    </location>
</feature>
<dbReference type="Pfam" id="PF00443">
    <property type="entry name" value="UCH"/>
    <property type="match status" value="1"/>
</dbReference>
<feature type="compositionally biased region" description="Polar residues" evidence="1">
    <location>
        <begin position="784"/>
        <end position="797"/>
    </location>
</feature>
<feature type="domain" description="USP" evidence="2">
    <location>
        <begin position="111"/>
        <end position="436"/>
    </location>
</feature>
<accession>A0ABR2JY54</accession>
<dbReference type="CDD" id="cd02257">
    <property type="entry name" value="Peptidase_C19"/>
    <property type="match status" value="1"/>
</dbReference>
<dbReference type="InterPro" id="IPR038765">
    <property type="entry name" value="Papain-like_cys_pep_sf"/>
</dbReference>
<organism evidence="3 4">
    <name type="scientific">Tritrichomonas musculus</name>
    <dbReference type="NCBI Taxonomy" id="1915356"/>
    <lineage>
        <taxon>Eukaryota</taxon>
        <taxon>Metamonada</taxon>
        <taxon>Parabasalia</taxon>
        <taxon>Tritrichomonadida</taxon>
        <taxon>Tritrichomonadidae</taxon>
        <taxon>Tritrichomonas</taxon>
    </lineage>
</organism>
<evidence type="ECO:0000313" key="3">
    <source>
        <dbReference type="EMBL" id="KAK8883792.1"/>
    </source>
</evidence>
<dbReference type="PANTHER" id="PTHR24006">
    <property type="entry name" value="UBIQUITIN CARBOXYL-TERMINAL HYDROLASE"/>
    <property type="match status" value="1"/>
</dbReference>
<proteinExistence type="predicted"/>
<dbReference type="InterPro" id="IPR028889">
    <property type="entry name" value="USP"/>
</dbReference>
<dbReference type="PROSITE" id="PS00973">
    <property type="entry name" value="USP_2"/>
    <property type="match status" value="1"/>
</dbReference>
<protein>
    <recommendedName>
        <fullName evidence="2">USP domain-containing protein</fullName>
    </recommendedName>
</protein>
<dbReference type="EMBL" id="JAPFFF010000008">
    <property type="protein sequence ID" value="KAK8883792.1"/>
    <property type="molecule type" value="Genomic_DNA"/>
</dbReference>
<feature type="compositionally biased region" description="Basic and acidic residues" evidence="1">
    <location>
        <begin position="771"/>
        <end position="783"/>
    </location>
</feature>
<comment type="caution">
    <text evidence="3">The sequence shown here is derived from an EMBL/GenBank/DDBJ whole genome shotgun (WGS) entry which is preliminary data.</text>
</comment>
<evidence type="ECO:0000313" key="4">
    <source>
        <dbReference type="Proteomes" id="UP001470230"/>
    </source>
</evidence>
<dbReference type="InterPro" id="IPR001394">
    <property type="entry name" value="Peptidase_C19_UCH"/>
</dbReference>
<feature type="compositionally biased region" description="Low complexity" evidence="1">
    <location>
        <begin position="502"/>
        <end position="632"/>
    </location>
</feature>
<evidence type="ECO:0000259" key="2">
    <source>
        <dbReference type="PROSITE" id="PS50235"/>
    </source>
</evidence>
<dbReference type="InterPro" id="IPR018200">
    <property type="entry name" value="USP_CS"/>
</dbReference>
<evidence type="ECO:0000256" key="1">
    <source>
        <dbReference type="SAM" id="MobiDB-lite"/>
    </source>
</evidence>